<feature type="domain" description="Spore protein YkvP/CgeB glycosyl transferase-like" evidence="1">
    <location>
        <begin position="289"/>
        <end position="398"/>
    </location>
</feature>
<dbReference type="EC" id="2.4.-.-" evidence="2"/>
<dbReference type="SUPFAM" id="SSF53756">
    <property type="entry name" value="UDP-Glycosyltransferase/glycogen phosphorylase"/>
    <property type="match status" value="1"/>
</dbReference>
<sequence>MRFLKVSTYYRDFLADYYTRDPNVVNQSYDDQYSHLMGQCFAWSDNYGRLLSKKGFDTMEIVANAQPLQKKWAEEAGLPVNLSLTDILLKQIELFKPEIIYFQDSVSYNGDFVKRLKEKIPSLKLCIGNICAPFTTVQLESFKVFDYFTVCSPFFQKNLAQYGIESVIIPHAFDQRVLQHLNENNNYQESKLAFIGSIITDEGFHDLRKQVLHQLISNDIPFTFYGNLPDRSKVALVKKQASYLAAKTFDSIGLTGLTDRFPLIKKGRNHSSLPKAPSIAPELYRIALAPVFGLEMFKALSRSMIGFNIHIDCAGDYAANMRLFETTGVGTCLLTDKKSNLSELFKDGEEVITYSSVDDCLDKIKWLLDNPIECRRIALNGQQRTLKDHNFENRVEHFFKELIKRL</sequence>
<evidence type="ECO:0000259" key="1">
    <source>
        <dbReference type="Pfam" id="PF13524"/>
    </source>
</evidence>
<keyword evidence="2" id="KW-0808">Transferase</keyword>
<dbReference type="AlphaFoldDB" id="A0A9J6ZQB5"/>
<dbReference type="InterPro" id="IPR055259">
    <property type="entry name" value="YkvP/CgeB_Glyco_trans-like"/>
</dbReference>
<proteinExistence type="predicted"/>
<protein>
    <submittedName>
        <fullName evidence="2">Glycosyltransferase</fullName>
        <ecNumber evidence="2">2.4.-.-</ecNumber>
    </submittedName>
</protein>
<accession>A0A9J6ZQB5</accession>
<dbReference type="GO" id="GO:0016757">
    <property type="term" value="F:glycosyltransferase activity"/>
    <property type="evidence" value="ECO:0007669"/>
    <property type="project" value="UniProtKB-KW"/>
</dbReference>
<gene>
    <name evidence="2" type="ORF">M9189_00230</name>
</gene>
<evidence type="ECO:0000313" key="3">
    <source>
        <dbReference type="Proteomes" id="UP001056426"/>
    </source>
</evidence>
<organism evidence="2 3">
    <name type="scientific">Xiashengella succiniciproducens</name>
    <dbReference type="NCBI Taxonomy" id="2949635"/>
    <lineage>
        <taxon>Bacteria</taxon>
        <taxon>Pseudomonadati</taxon>
        <taxon>Bacteroidota</taxon>
        <taxon>Bacteroidia</taxon>
        <taxon>Marinilabiliales</taxon>
        <taxon>Marinilabiliaceae</taxon>
        <taxon>Xiashengella</taxon>
    </lineage>
</organism>
<reference evidence="2" key="2">
    <citation type="submission" date="2022-06" db="EMBL/GenBank/DDBJ databases">
        <title>Xiashengella guii gen. nov. sp. nov., a bacterium isolated form anaerobic digestion tank.</title>
        <authorList>
            <person name="Huang H."/>
        </authorList>
    </citation>
    <scope>NUCLEOTIDE SEQUENCE</scope>
    <source>
        <strain evidence="2">Ai-910</strain>
    </source>
</reference>
<dbReference type="KEGG" id="alkq:M9189_00230"/>
<keyword evidence="2" id="KW-0328">Glycosyltransferase</keyword>
<dbReference type="RefSeq" id="WP_250723890.1">
    <property type="nucleotide sequence ID" value="NZ_CP098400.1"/>
</dbReference>
<dbReference type="Proteomes" id="UP001056426">
    <property type="component" value="Chromosome"/>
</dbReference>
<dbReference type="Pfam" id="PF13524">
    <property type="entry name" value="Glyco_trans_1_2"/>
    <property type="match status" value="1"/>
</dbReference>
<dbReference type="EMBL" id="CP098400">
    <property type="protein sequence ID" value="URW79783.1"/>
    <property type="molecule type" value="Genomic_DNA"/>
</dbReference>
<reference evidence="2" key="1">
    <citation type="submission" date="2022-05" db="EMBL/GenBank/DDBJ databases">
        <authorList>
            <person name="Sun X."/>
        </authorList>
    </citation>
    <scope>NUCLEOTIDE SEQUENCE</scope>
    <source>
        <strain evidence="2">Ai-910</strain>
    </source>
</reference>
<keyword evidence="3" id="KW-1185">Reference proteome</keyword>
<name>A0A9J6ZQB5_9BACT</name>
<evidence type="ECO:0000313" key="2">
    <source>
        <dbReference type="EMBL" id="URW79783.1"/>
    </source>
</evidence>